<reference evidence="4" key="2">
    <citation type="submission" date="2012-11" db="EMBL/GenBank/DDBJ databases">
        <authorList>
            <person name="Kuo A."/>
            <person name="Curtis B.A."/>
            <person name="Tanifuji G."/>
            <person name="Burki F."/>
            <person name="Gruber A."/>
            <person name="Irimia M."/>
            <person name="Maruyama S."/>
            <person name="Arias M.C."/>
            <person name="Ball S.G."/>
            <person name="Gile G.H."/>
            <person name="Hirakawa Y."/>
            <person name="Hopkins J.F."/>
            <person name="Rensing S.A."/>
            <person name="Schmutz J."/>
            <person name="Symeonidi A."/>
            <person name="Elias M."/>
            <person name="Eveleigh R.J."/>
            <person name="Herman E.K."/>
            <person name="Klute M.J."/>
            <person name="Nakayama T."/>
            <person name="Obornik M."/>
            <person name="Reyes-Prieto A."/>
            <person name="Armbrust E.V."/>
            <person name="Aves S.J."/>
            <person name="Beiko R.G."/>
            <person name="Coutinho P."/>
            <person name="Dacks J.B."/>
            <person name="Durnford D.G."/>
            <person name="Fast N.M."/>
            <person name="Green B.R."/>
            <person name="Grisdale C."/>
            <person name="Hempe F."/>
            <person name="Henrissat B."/>
            <person name="Hoppner M.P."/>
            <person name="Ishida K.-I."/>
            <person name="Kim E."/>
            <person name="Koreny L."/>
            <person name="Kroth P.G."/>
            <person name="Liu Y."/>
            <person name="Malik S.-B."/>
            <person name="Maier U.G."/>
            <person name="McRose D."/>
            <person name="Mock T."/>
            <person name="Neilson J.A."/>
            <person name="Onodera N.T."/>
            <person name="Poole A.M."/>
            <person name="Pritham E.J."/>
            <person name="Richards T.A."/>
            <person name="Rocap G."/>
            <person name="Roy S.W."/>
            <person name="Sarai C."/>
            <person name="Schaack S."/>
            <person name="Shirato S."/>
            <person name="Slamovits C.H."/>
            <person name="Spencer D.F."/>
            <person name="Suzuki S."/>
            <person name="Worden A.Z."/>
            <person name="Zauner S."/>
            <person name="Barry K."/>
            <person name="Bell C."/>
            <person name="Bharti A.K."/>
            <person name="Crow J.A."/>
            <person name="Grimwood J."/>
            <person name="Kramer R."/>
            <person name="Lindquist E."/>
            <person name="Lucas S."/>
            <person name="Salamov A."/>
            <person name="McFadden G.I."/>
            <person name="Lane C.E."/>
            <person name="Keeling P.J."/>
            <person name="Gray M.W."/>
            <person name="Grigoriev I.V."/>
            <person name="Archibald J.M."/>
        </authorList>
    </citation>
    <scope>NUCLEOTIDE SEQUENCE</scope>
    <source>
        <strain evidence="4">CCMP2712</strain>
    </source>
</reference>
<evidence type="ECO:0000313" key="4">
    <source>
        <dbReference type="Proteomes" id="UP000011087"/>
    </source>
</evidence>
<sequence length="80" mass="8828">MQLPSHDLALSLATQRSIRVRNVQWTTARHADSSIDPTQSSFVLANILQARKKSSQQHAGQAEWDISDKAIGDRMERGGG</sequence>
<feature type="region of interest" description="Disordered" evidence="1">
    <location>
        <begin position="54"/>
        <end position="80"/>
    </location>
</feature>
<dbReference type="EnsemblProtists" id="EKX53271">
    <property type="protein sequence ID" value="EKX53271"/>
    <property type="gene ID" value="GUITHDRAFT_150361"/>
</dbReference>
<evidence type="ECO:0000313" key="2">
    <source>
        <dbReference type="EMBL" id="EKX53271.1"/>
    </source>
</evidence>
<reference evidence="3" key="3">
    <citation type="submission" date="2016-03" db="UniProtKB">
        <authorList>
            <consortium name="EnsemblProtists"/>
        </authorList>
    </citation>
    <scope>IDENTIFICATION</scope>
</reference>
<dbReference type="Proteomes" id="UP000011087">
    <property type="component" value="Unassembled WGS sequence"/>
</dbReference>
<protein>
    <submittedName>
        <fullName evidence="2 3">Uncharacterized protein</fullName>
    </submittedName>
</protein>
<proteinExistence type="predicted"/>
<evidence type="ECO:0000256" key="1">
    <source>
        <dbReference type="SAM" id="MobiDB-lite"/>
    </source>
</evidence>
<dbReference type="RefSeq" id="XP_005840251.1">
    <property type="nucleotide sequence ID" value="XM_005840194.1"/>
</dbReference>
<name>L1JXI8_GUITC</name>
<dbReference type="KEGG" id="gtt:GUITHDRAFT_150361"/>
<dbReference type="AlphaFoldDB" id="L1JXI8"/>
<feature type="compositionally biased region" description="Basic and acidic residues" evidence="1">
    <location>
        <begin position="66"/>
        <end position="80"/>
    </location>
</feature>
<accession>L1JXI8</accession>
<keyword evidence="4" id="KW-1185">Reference proteome</keyword>
<dbReference type="EMBL" id="JH992970">
    <property type="protein sequence ID" value="EKX53271.1"/>
    <property type="molecule type" value="Genomic_DNA"/>
</dbReference>
<organism evidence="2">
    <name type="scientific">Guillardia theta (strain CCMP2712)</name>
    <name type="common">Cryptophyte</name>
    <dbReference type="NCBI Taxonomy" id="905079"/>
    <lineage>
        <taxon>Eukaryota</taxon>
        <taxon>Cryptophyceae</taxon>
        <taxon>Pyrenomonadales</taxon>
        <taxon>Geminigeraceae</taxon>
        <taxon>Guillardia</taxon>
    </lineage>
</organism>
<dbReference type="PaxDb" id="55529-EKX53271"/>
<evidence type="ECO:0000313" key="3">
    <source>
        <dbReference type="EnsemblProtists" id="EKX53271"/>
    </source>
</evidence>
<dbReference type="HOGENOM" id="CLU_2594877_0_0_1"/>
<gene>
    <name evidence="2" type="ORF">GUITHDRAFT_150361</name>
</gene>
<reference evidence="2 4" key="1">
    <citation type="journal article" date="2012" name="Nature">
        <title>Algal genomes reveal evolutionary mosaicism and the fate of nucleomorphs.</title>
        <authorList>
            <consortium name="DOE Joint Genome Institute"/>
            <person name="Curtis B.A."/>
            <person name="Tanifuji G."/>
            <person name="Burki F."/>
            <person name="Gruber A."/>
            <person name="Irimia M."/>
            <person name="Maruyama S."/>
            <person name="Arias M.C."/>
            <person name="Ball S.G."/>
            <person name="Gile G.H."/>
            <person name="Hirakawa Y."/>
            <person name="Hopkins J.F."/>
            <person name="Kuo A."/>
            <person name="Rensing S.A."/>
            <person name="Schmutz J."/>
            <person name="Symeonidi A."/>
            <person name="Elias M."/>
            <person name="Eveleigh R.J."/>
            <person name="Herman E.K."/>
            <person name="Klute M.J."/>
            <person name="Nakayama T."/>
            <person name="Obornik M."/>
            <person name="Reyes-Prieto A."/>
            <person name="Armbrust E.V."/>
            <person name="Aves S.J."/>
            <person name="Beiko R.G."/>
            <person name="Coutinho P."/>
            <person name="Dacks J.B."/>
            <person name="Durnford D.G."/>
            <person name="Fast N.M."/>
            <person name="Green B.R."/>
            <person name="Grisdale C.J."/>
            <person name="Hempel F."/>
            <person name="Henrissat B."/>
            <person name="Hoppner M.P."/>
            <person name="Ishida K."/>
            <person name="Kim E."/>
            <person name="Koreny L."/>
            <person name="Kroth P.G."/>
            <person name="Liu Y."/>
            <person name="Malik S.B."/>
            <person name="Maier U.G."/>
            <person name="McRose D."/>
            <person name="Mock T."/>
            <person name="Neilson J.A."/>
            <person name="Onodera N.T."/>
            <person name="Poole A.M."/>
            <person name="Pritham E.J."/>
            <person name="Richards T.A."/>
            <person name="Rocap G."/>
            <person name="Roy S.W."/>
            <person name="Sarai C."/>
            <person name="Schaack S."/>
            <person name="Shirato S."/>
            <person name="Slamovits C.H."/>
            <person name="Spencer D.F."/>
            <person name="Suzuki S."/>
            <person name="Worden A.Z."/>
            <person name="Zauner S."/>
            <person name="Barry K."/>
            <person name="Bell C."/>
            <person name="Bharti A.K."/>
            <person name="Crow J.A."/>
            <person name="Grimwood J."/>
            <person name="Kramer R."/>
            <person name="Lindquist E."/>
            <person name="Lucas S."/>
            <person name="Salamov A."/>
            <person name="McFadden G.I."/>
            <person name="Lane C.E."/>
            <person name="Keeling P.J."/>
            <person name="Gray M.W."/>
            <person name="Grigoriev I.V."/>
            <person name="Archibald J.M."/>
        </authorList>
    </citation>
    <scope>NUCLEOTIDE SEQUENCE</scope>
    <source>
        <strain evidence="2 4">CCMP2712</strain>
    </source>
</reference>
<dbReference type="GeneID" id="17310158"/>